<name>A0A3M7TJU1_9FLAO</name>
<dbReference type="EMBL" id="QWIU01000002">
    <property type="protein sequence ID" value="RNA63177.1"/>
    <property type="molecule type" value="Genomic_DNA"/>
</dbReference>
<reference evidence="1 2" key="1">
    <citation type="submission" date="2018-08" db="EMBL/GenBank/DDBJ databases">
        <title>Chryseobacterium nematophagum: a novel matrix digesting pathogen of nematodes.</title>
        <authorList>
            <person name="Page A."/>
            <person name="Roberts M."/>
            <person name="Felix M.-A."/>
            <person name="Weir W."/>
        </authorList>
    </citation>
    <scope>NUCLEOTIDE SEQUENCE [LARGE SCALE GENOMIC DNA]</scope>
    <source>
        <strain evidence="1 2">JUb129</strain>
    </source>
</reference>
<dbReference type="AlphaFoldDB" id="A0A3M7TJU1"/>
<accession>A0A3M7TJU1</accession>
<protein>
    <submittedName>
        <fullName evidence="1">Uncharacterized protein</fullName>
    </submittedName>
</protein>
<evidence type="ECO:0000313" key="2">
    <source>
        <dbReference type="Proteomes" id="UP000278775"/>
    </source>
</evidence>
<proteinExistence type="predicted"/>
<evidence type="ECO:0000313" key="1">
    <source>
        <dbReference type="EMBL" id="RNA63177.1"/>
    </source>
</evidence>
<comment type="caution">
    <text evidence="1">The sequence shown here is derived from an EMBL/GenBank/DDBJ whole genome shotgun (WGS) entry which is preliminary data.</text>
</comment>
<gene>
    <name evidence="1" type="ORF">D1631_15205</name>
</gene>
<organism evidence="1 2">
    <name type="scientific">Chryseobacterium nematophagum</name>
    <dbReference type="NCBI Taxonomy" id="2305228"/>
    <lineage>
        <taxon>Bacteria</taxon>
        <taxon>Pseudomonadati</taxon>
        <taxon>Bacteroidota</taxon>
        <taxon>Flavobacteriia</taxon>
        <taxon>Flavobacteriales</taxon>
        <taxon>Weeksellaceae</taxon>
        <taxon>Chryseobacterium group</taxon>
        <taxon>Chryseobacterium</taxon>
    </lineage>
</organism>
<dbReference type="Proteomes" id="UP000278775">
    <property type="component" value="Unassembled WGS sequence"/>
</dbReference>
<sequence>MNQISIKPGFINTTTISKKGCHLIATIIMKNLFNKNAKVIATTALAAVITISMSFKSQEKIEANANETAASIQNAQIKNVSQAKWPVAAIGASAAAVGAFVQVANFATNYFFGGGKAMDDTATEKNLINSEQIKASQFD</sequence>